<evidence type="ECO:0000313" key="3">
    <source>
        <dbReference type="EMBL" id="RPD58135.1"/>
    </source>
</evidence>
<keyword evidence="4" id="KW-1185">Reference proteome</keyword>
<proteinExistence type="predicted"/>
<accession>A0A5C2S3E9</accession>
<dbReference type="AlphaFoldDB" id="A0A5C2S3E9"/>
<feature type="region of interest" description="Disordered" evidence="1">
    <location>
        <begin position="37"/>
        <end position="62"/>
    </location>
</feature>
<protein>
    <submittedName>
        <fullName evidence="3">Uncharacterized protein</fullName>
    </submittedName>
</protein>
<sequence length="325" mass="35312">MPPEGASESGPDATCPGEFDPLGSSQVIAHPVGVEDHALHGQGHAPGGSPGHKRPELFEPLSPSNIDERYEFTMETLEKLYTNSIALLKGSLRISVNRTIFDANTAHMDDKIAAKLNDIEVNVRAARNAMARGYTSGGRKTFRFAMPPPVDAANCTEWNSHASTARPSSEEGQKALQLFHKEVSPHPPLLLESSLPNIFTLPPPLSNFYQQTTGNSADSDAISVITADDTTASSADNCEVPGFVGDRDSSGCTYELEPRSLFTMGFILRACGLEYQDDKHGLAHRGRLLASLLLLIGLAVFLAMYFGQQAPHEADHPIWEEWRAF</sequence>
<evidence type="ECO:0000256" key="2">
    <source>
        <dbReference type="SAM" id="Phobius"/>
    </source>
</evidence>
<keyword evidence="2" id="KW-0472">Membrane</keyword>
<feature type="transmembrane region" description="Helical" evidence="2">
    <location>
        <begin position="288"/>
        <end position="307"/>
    </location>
</feature>
<evidence type="ECO:0000256" key="1">
    <source>
        <dbReference type="SAM" id="MobiDB-lite"/>
    </source>
</evidence>
<dbReference type="Proteomes" id="UP000313359">
    <property type="component" value="Unassembled WGS sequence"/>
</dbReference>
<name>A0A5C2S3E9_9APHY</name>
<organism evidence="3 4">
    <name type="scientific">Lentinus tigrinus ALCF2SS1-6</name>
    <dbReference type="NCBI Taxonomy" id="1328759"/>
    <lineage>
        <taxon>Eukaryota</taxon>
        <taxon>Fungi</taxon>
        <taxon>Dikarya</taxon>
        <taxon>Basidiomycota</taxon>
        <taxon>Agaricomycotina</taxon>
        <taxon>Agaricomycetes</taxon>
        <taxon>Polyporales</taxon>
        <taxon>Polyporaceae</taxon>
        <taxon>Lentinus</taxon>
    </lineage>
</organism>
<keyword evidence="2" id="KW-0812">Transmembrane</keyword>
<dbReference type="EMBL" id="ML122277">
    <property type="protein sequence ID" value="RPD58135.1"/>
    <property type="molecule type" value="Genomic_DNA"/>
</dbReference>
<feature type="region of interest" description="Disordered" evidence="1">
    <location>
        <begin position="1"/>
        <end position="22"/>
    </location>
</feature>
<gene>
    <name evidence="3" type="ORF">L227DRAFT_613197</name>
</gene>
<reference evidence="3" key="1">
    <citation type="journal article" date="2018" name="Genome Biol. Evol.">
        <title>Genomics and development of Lentinus tigrinus, a white-rot wood-decaying mushroom with dimorphic fruiting bodies.</title>
        <authorList>
            <person name="Wu B."/>
            <person name="Xu Z."/>
            <person name="Knudson A."/>
            <person name="Carlson A."/>
            <person name="Chen N."/>
            <person name="Kovaka S."/>
            <person name="LaButti K."/>
            <person name="Lipzen A."/>
            <person name="Pennachio C."/>
            <person name="Riley R."/>
            <person name="Schakwitz W."/>
            <person name="Umezawa K."/>
            <person name="Ohm R.A."/>
            <person name="Grigoriev I.V."/>
            <person name="Nagy L.G."/>
            <person name="Gibbons J."/>
            <person name="Hibbett D."/>
        </authorList>
    </citation>
    <scope>NUCLEOTIDE SEQUENCE [LARGE SCALE GENOMIC DNA]</scope>
    <source>
        <strain evidence="3">ALCF2SS1-6</strain>
    </source>
</reference>
<evidence type="ECO:0000313" key="4">
    <source>
        <dbReference type="Proteomes" id="UP000313359"/>
    </source>
</evidence>
<keyword evidence="2" id="KW-1133">Transmembrane helix</keyword>